<evidence type="ECO:0000256" key="1">
    <source>
        <dbReference type="SAM" id="MobiDB-lite"/>
    </source>
</evidence>
<dbReference type="EMBL" id="JASNFN010000014">
    <property type="protein sequence ID" value="MDP5183658.1"/>
    <property type="molecule type" value="Genomic_DNA"/>
</dbReference>
<feature type="region of interest" description="Disordered" evidence="1">
    <location>
        <begin position="1"/>
        <end position="21"/>
    </location>
</feature>
<keyword evidence="4" id="KW-1185">Reference proteome</keyword>
<gene>
    <name evidence="3" type="ORF">QOZ88_13515</name>
</gene>
<dbReference type="RefSeq" id="WP_306000277.1">
    <property type="nucleotide sequence ID" value="NZ_JASNFN010000014.1"/>
</dbReference>
<keyword evidence="2" id="KW-0472">Membrane</keyword>
<keyword evidence="2" id="KW-1133">Transmembrane helix</keyword>
<keyword evidence="2" id="KW-0812">Transmembrane</keyword>
<proteinExistence type="predicted"/>
<reference evidence="4" key="1">
    <citation type="submission" date="2023-05" db="EMBL/GenBank/DDBJ databases">
        <title>Draft genome of Pseudofrankia sp. BMG5.37.</title>
        <authorList>
            <person name="Gtari M."/>
            <person name="Ghodhbane F."/>
            <person name="Sbissi I."/>
        </authorList>
    </citation>
    <scope>NUCLEOTIDE SEQUENCE [LARGE SCALE GENOMIC DNA]</scope>
    <source>
        <strain evidence="4">BMG 814</strain>
    </source>
</reference>
<name>A0ABT9IDL1_9ACTN</name>
<evidence type="ECO:0000313" key="3">
    <source>
        <dbReference type="EMBL" id="MDP5183658.1"/>
    </source>
</evidence>
<comment type="caution">
    <text evidence="3">The sequence shown here is derived from an EMBL/GenBank/DDBJ whole genome shotgun (WGS) entry which is preliminary data.</text>
</comment>
<evidence type="ECO:0008006" key="5">
    <source>
        <dbReference type="Google" id="ProtNLM"/>
    </source>
</evidence>
<protein>
    <recommendedName>
        <fullName evidence="5">DUF3093 domain-containing protein</fullName>
    </recommendedName>
</protein>
<dbReference type="Proteomes" id="UP001233673">
    <property type="component" value="Unassembled WGS sequence"/>
</dbReference>
<evidence type="ECO:0000313" key="4">
    <source>
        <dbReference type="Proteomes" id="UP001233673"/>
    </source>
</evidence>
<organism evidence="3 4">
    <name type="scientific">Blastococcus carthaginiensis</name>
    <dbReference type="NCBI Taxonomy" id="3050034"/>
    <lineage>
        <taxon>Bacteria</taxon>
        <taxon>Bacillati</taxon>
        <taxon>Actinomycetota</taxon>
        <taxon>Actinomycetes</taxon>
        <taxon>Geodermatophilales</taxon>
        <taxon>Geodermatophilaceae</taxon>
        <taxon>Blastococcus</taxon>
    </lineage>
</organism>
<sequence length="195" mass="20980">MPGRQRDRARPPRAAADRARRSHVEQVRGHRFIAGWGPKRSATVVPAPLSYWQYRPGGPFAAGAAVLVVVLWLGLFGWLAGAAAAREELPLALVAGVAVYVLNTRRVTVSDHGLSFDVAGSRTDPADVVPSVLVQEVHAGPAPADWPQADRRGGWWPGRTRVAVRHLGDDGEQALTVWLRDPAAFADALGVPLTR</sequence>
<accession>A0ABT9IDL1</accession>
<feature type="transmembrane region" description="Helical" evidence="2">
    <location>
        <begin position="60"/>
        <end position="80"/>
    </location>
</feature>
<evidence type="ECO:0000256" key="2">
    <source>
        <dbReference type="SAM" id="Phobius"/>
    </source>
</evidence>